<dbReference type="InterPro" id="IPR023734">
    <property type="entry name" value="TagU"/>
</dbReference>
<dbReference type="Gene3D" id="3.40.630.190">
    <property type="entry name" value="LCP protein"/>
    <property type="match status" value="1"/>
</dbReference>
<feature type="transmembrane region" description="Helical" evidence="10">
    <location>
        <begin position="16"/>
        <end position="39"/>
    </location>
</feature>
<comment type="subcellular location">
    <subcellularLocation>
        <location evidence="9">Cell membrane</location>
        <topology evidence="9">Single-pass type II membrane protein</topology>
    </subcellularLocation>
</comment>
<feature type="domain" description="Cell envelope-related transcriptional attenuator" evidence="11">
    <location>
        <begin position="91"/>
        <end position="233"/>
    </location>
</feature>
<evidence type="ECO:0000256" key="5">
    <source>
        <dbReference type="ARBA" id="ARBA00022968"/>
    </source>
</evidence>
<dbReference type="RefSeq" id="WP_327606452.1">
    <property type="nucleotide sequence ID" value="NZ_JARZFX010000002.1"/>
</dbReference>
<accession>A0ABU6KC97</accession>
<dbReference type="InterPro" id="IPR004474">
    <property type="entry name" value="LytR_CpsA_psr"/>
</dbReference>
<keyword evidence="13" id="KW-1185">Reference proteome</keyword>
<evidence type="ECO:0000256" key="3">
    <source>
        <dbReference type="ARBA" id="ARBA00022679"/>
    </source>
</evidence>
<proteinExistence type="inferred from homology"/>
<evidence type="ECO:0000256" key="4">
    <source>
        <dbReference type="ARBA" id="ARBA00022692"/>
    </source>
</evidence>
<evidence type="ECO:0000259" key="11">
    <source>
        <dbReference type="Pfam" id="PF03816"/>
    </source>
</evidence>
<feature type="topological domain" description="Cytoplasmic" evidence="9">
    <location>
        <begin position="1"/>
        <end position="15"/>
    </location>
</feature>
<evidence type="ECO:0000256" key="2">
    <source>
        <dbReference type="ARBA" id="ARBA00022475"/>
    </source>
</evidence>
<keyword evidence="6 9" id="KW-1133">Transmembrane helix</keyword>
<dbReference type="Proteomes" id="UP001335737">
    <property type="component" value="Unassembled WGS sequence"/>
</dbReference>
<dbReference type="EC" id="2.7.8.-" evidence="9"/>
<evidence type="ECO:0000313" key="12">
    <source>
        <dbReference type="EMBL" id="MEC5422879.1"/>
    </source>
</evidence>
<keyword evidence="7 9" id="KW-0472">Membrane</keyword>
<keyword evidence="8 9" id="KW-0961">Cell wall biogenesis/degradation</keyword>
<evidence type="ECO:0000256" key="6">
    <source>
        <dbReference type="ARBA" id="ARBA00022989"/>
    </source>
</evidence>
<feature type="topological domain" description="Extracellular" evidence="9">
    <location>
        <begin position="37"/>
        <end position="315"/>
    </location>
</feature>
<dbReference type="HAMAP" id="MF_01140">
    <property type="entry name" value="TagU_transferase"/>
    <property type="match status" value="1"/>
</dbReference>
<evidence type="ECO:0000256" key="9">
    <source>
        <dbReference type="HAMAP-Rule" id="MF_01140"/>
    </source>
</evidence>
<comment type="pathway">
    <text evidence="9">Cell wall biogenesis.</text>
</comment>
<sequence length="315" mass="35203">MSSRIEKRYNKKRRKWPFWVGGILVAFILIGGGFLLYVWDKVGDTVETMHNPLARDNDPNREKELQSIFKDNNSVNVLLLGVDEREGDKGRSDTMVLMSLNPKTESMAMLSIPRDTYVNIPGRGMDKINHAYAFGDVDLSVQTVEEAFDLPVHYYASVNMDGFKLGIDALGGVTITNDQNFSQGGTSFTEGQITLNGEQALDYIRMRKNDPRGDLGRNERQRKVITAAAKEAASFSSITKIGNILDILGGNVKTDLDMNKLQSLFSGYRNTQKNVETIEIAGSGQTIGGIWYYVVPESEFNRINTEINSHMDAKQ</sequence>
<dbReference type="EMBL" id="JARZFX010000002">
    <property type="protein sequence ID" value="MEC5422879.1"/>
    <property type="molecule type" value="Genomic_DNA"/>
</dbReference>
<keyword evidence="3 9" id="KW-0808">Transferase</keyword>
<comment type="similarity">
    <text evidence="1 9">Belongs to the LytR/CpsA/Psr (LCP) family.</text>
</comment>
<evidence type="ECO:0000256" key="7">
    <source>
        <dbReference type="ARBA" id="ARBA00023136"/>
    </source>
</evidence>
<gene>
    <name evidence="9" type="primary">tagU</name>
    <name evidence="12" type="ORF">QGM71_05115</name>
</gene>
<dbReference type="PANTHER" id="PTHR33392:SF6">
    <property type="entry name" value="POLYISOPRENYL-TEICHOIC ACID--PEPTIDOGLYCAN TEICHOIC ACID TRANSFERASE TAGU"/>
    <property type="match status" value="1"/>
</dbReference>
<keyword evidence="4 9" id="KW-0812">Transmembrane</keyword>
<dbReference type="InterPro" id="IPR050922">
    <property type="entry name" value="LytR/CpsA/Psr_CW_biosynth"/>
</dbReference>
<evidence type="ECO:0000256" key="1">
    <source>
        <dbReference type="ARBA" id="ARBA00006068"/>
    </source>
</evidence>
<evidence type="ECO:0000256" key="10">
    <source>
        <dbReference type="SAM" id="Phobius"/>
    </source>
</evidence>
<dbReference type="NCBIfam" id="TIGR00350">
    <property type="entry name" value="lytR_cpsA_psr"/>
    <property type="match status" value="1"/>
</dbReference>
<reference evidence="12 13" key="1">
    <citation type="journal article" date="2024" name="Int. J. Syst. Evol. Microbiol.">
        <title>Virgibacillus tibetensis sp. nov., isolated from salt lake on the Tibetan Plateau of China.</title>
        <authorList>
            <person name="Phurbu D."/>
            <person name="Liu Z.-X."/>
            <person name="Wang R."/>
            <person name="Zheng Y.-Y."/>
            <person name="Liu H.-C."/>
            <person name="Zhou Y.-G."/>
            <person name="Yu Y.-J."/>
            <person name="Li A.-H."/>
        </authorList>
    </citation>
    <scope>NUCLEOTIDE SEQUENCE [LARGE SCALE GENOMIC DNA]</scope>
    <source>
        <strain evidence="12 13">C22-A2</strain>
    </source>
</reference>
<dbReference type="PANTHER" id="PTHR33392">
    <property type="entry name" value="POLYISOPRENYL-TEICHOIC ACID--PEPTIDOGLYCAN TEICHOIC ACID TRANSFERASE TAGU"/>
    <property type="match status" value="1"/>
</dbReference>
<organism evidence="12 13">
    <name type="scientific">Virgibacillus tibetensis</name>
    <dbReference type="NCBI Taxonomy" id="3042313"/>
    <lineage>
        <taxon>Bacteria</taxon>
        <taxon>Bacillati</taxon>
        <taxon>Bacillota</taxon>
        <taxon>Bacilli</taxon>
        <taxon>Bacillales</taxon>
        <taxon>Bacillaceae</taxon>
        <taxon>Virgibacillus</taxon>
    </lineage>
</organism>
<protein>
    <recommendedName>
        <fullName evidence="9">Polyisoprenyl-teichoic acid--peptidoglycan teichoic acid transferase TagU</fullName>
        <ecNumber evidence="9">2.7.8.-</ecNumber>
    </recommendedName>
</protein>
<comment type="caution">
    <text evidence="12">The sequence shown here is derived from an EMBL/GenBank/DDBJ whole genome shotgun (WGS) entry which is preliminary data.</text>
</comment>
<keyword evidence="5 9" id="KW-0735">Signal-anchor</keyword>
<evidence type="ECO:0000256" key="8">
    <source>
        <dbReference type="ARBA" id="ARBA00023316"/>
    </source>
</evidence>
<comment type="function">
    <text evidence="9">May catalyze the final step in cell wall teichoic acid biosynthesis, the transfer of the anionic cell wall polymers (APs) from their lipid-linked precursor to the cell wall peptidoglycan (PG).</text>
</comment>
<evidence type="ECO:0000313" key="13">
    <source>
        <dbReference type="Proteomes" id="UP001335737"/>
    </source>
</evidence>
<keyword evidence="2 9" id="KW-1003">Cell membrane</keyword>
<dbReference type="Pfam" id="PF03816">
    <property type="entry name" value="LytR_cpsA_psr"/>
    <property type="match status" value="1"/>
</dbReference>
<name>A0ABU6KC97_9BACI</name>